<dbReference type="Gene3D" id="2.60.40.10">
    <property type="entry name" value="Immunoglobulins"/>
    <property type="match status" value="1"/>
</dbReference>
<dbReference type="GO" id="GO:0009897">
    <property type="term" value="C:external side of plasma membrane"/>
    <property type="evidence" value="ECO:0007669"/>
    <property type="project" value="TreeGrafter"/>
</dbReference>
<dbReference type="SUPFAM" id="SSF48726">
    <property type="entry name" value="Immunoglobulin"/>
    <property type="match status" value="1"/>
</dbReference>
<dbReference type="InterPro" id="IPR013783">
    <property type="entry name" value="Ig-like_fold"/>
</dbReference>
<dbReference type="OMA" id="MTHPECV"/>
<protein>
    <recommendedName>
        <fullName evidence="7">Immunoglobulin V-set domain-containing protein</fullName>
    </recommendedName>
</protein>
<keyword evidence="2" id="KW-0472">Membrane</keyword>
<evidence type="ECO:0008006" key="7">
    <source>
        <dbReference type="Google" id="ProtNLM"/>
    </source>
</evidence>
<dbReference type="GeneTree" id="ENSGT01030000234884"/>
<proteinExistence type="predicted"/>
<evidence type="ECO:0000256" key="4">
    <source>
        <dbReference type="SAM" id="SignalP"/>
    </source>
</evidence>
<dbReference type="InterPro" id="IPR036179">
    <property type="entry name" value="Ig-like_dom_sf"/>
</dbReference>
<dbReference type="InterPro" id="IPR050504">
    <property type="entry name" value="IgSF_BTN/MOG"/>
</dbReference>
<dbReference type="PANTHER" id="PTHR24100">
    <property type="entry name" value="BUTYROPHILIN"/>
    <property type="match status" value="1"/>
</dbReference>
<accession>A0A3Q2W8E0</accession>
<dbReference type="Ensembl" id="ENSHBUT00000034736.1">
    <property type="protein sequence ID" value="ENSHBUP00000017634.1"/>
    <property type="gene ID" value="ENSHBUG00000019702.1"/>
</dbReference>
<dbReference type="GO" id="GO:0005102">
    <property type="term" value="F:signaling receptor binding"/>
    <property type="evidence" value="ECO:0007669"/>
    <property type="project" value="TreeGrafter"/>
</dbReference>
<sequence length="112" mass="12782">MTHPECVLFCTVFSLPLIVVAGDDIVLPCQLEPPVDAVQMTIEWGKPDLNPRFVFVWHNGQELQTDQNTAYKGRVSLSIDKLKHGDIYEDLKVFLNCLNTLETMPLLRPRPF</sequence>
<reference evidence="5" key="1">
    <citation type="submission" date="2025-08" db="UniProtKB">
        <authorList>
            <consortium name="Ensembl"/>
        </authorList>
    </citation>
    <scope>IDENTIFICATION</scope>
</reference>
<reference evidence="5" key="2">
    <citation type="submission" date="2025-09" db="UniProtKB">
        <authorList>
            <consortium name="Ensembl"/>
        </authorList>
    </citation>
    <scope>IDENTIFICATION</scope>
</reference>
<organism evidence="5 6">
    <name type="scientific">Haplochromis burtoni</name>
    <name type="common">Burton's mouthbrooder</name>
    <name type="synonym">Chromis burtoni</name>
    <dbReference type="NCBI Taxonomy" id="8153"/>
    <lineage>
        <taxon>Eukaryota</taxon>
        <taxon>Metazoa</taxon>
        <taxon>Chordata</taxon>
        <taxon>Craniata</taxon>
        <taxon>Vertebrata</taxon>
        <taxon>Euteleostomi</taxon>
        <taxon>Actinopterygii</taxon>
        <taxon>Neopterygii</taxon>
        <taxon>Teleostei</taxon>
        <taxon>Neoteleostei</taxon>
        <taxon>Acanthomorphata</taxon>
        <taxon>Ovalentaria</taxon>
        <taxon>Cichlomorphae</taxon>
        <taxon>Cichliformes</taxon>
        <taxon>Cichlidae</taxon>
        <taxon>African cichlids</taxon>
        <taxon>Pseudocrenilabrinae</taxon>
        <taxon>Haplochromini</taxon>
        <taxon>Haplochromis</taxon>
    </lineage>
</organism>
<evidence type="ECO:0000313" key="6">
    <source>
        <dbReference type="Proteomes" id="UP000264840"/>
    </source>
</evidence>
<evidence type="ECO:0000313" key="5">
    <source>
        <dbReference type="Ensembl" id="ENSHBUP00000017634.1"/>
    </source>
</evidence>
<dbReference type="Proteomes" id="UP000264840">
    <property type="component" value="Unplaced"/>
</dbReference>
<evidence type="ECO:0000256" key="2">
    <source>
        <dbReference type="ARBA" id="ARBA00023136"/>
    </source>
</evidence>
<keyword evidence="3" id="KW-0393">Immunoglobulin domain</keyword>
<keyword evidence="6" id="KW-1185">Reference proteome</keyword>
<evidence type="ECO:0000256" key="3">
    <source>
        <dbReference type="ARBA" id="ARBA00023319"/>
    </source>
</evidence>
<evidence type="ECO:0000256" key="1">
    <source>
        <dbReference type="ARBA" id="ARBA00004370"/>
    </source>
</evidence>
<dbReference type="GO" id="GO:0050852">
    <property type="term" value="P:T cell receptor signaling pathway"/>
    <property type="evidence" value="ECO:0007669"/>
    <property type="project" value="TreeGrafter"/>
</dbReference>
<name>A0A3Q2W8E0_HAPBU</name>
<comment type="subcellular location">
    <subcellularLocation>
        <location evidence="1">Membrane</location>
    </subcellularLocation>
</comment>
<dbReference type="GO" id="GO:0001817">
    <property type="term" value="P:regulation of cytokine production"/>
    <property type="evidence" value="ECO:0007669"/>
    <property type="project" value="TreeGrafter"/>
</dbReference>
<dbReference type="PANTHER" id="PTHR24100:SF151">
    <property type="entry name" value="ICOS LIGAND"/>
    <property type="match status" value="1"/>
</dbReference>
<feature type="chain" id="PRO_5018559113" description="Immunoglobulin V-set domain-containing protein" evidence="4">
    <location>
        <begin position="23"/>
        <end position="112"/>
    </location>
</feature>
<keyword evidence="4" id="KW-0732">Signal</keyword>
<dbReference type="AlphaFoldDB" id="A0A3Q2W8E0"/>
<feature type="signal peptide" evidence="4">
    <location>
        <begin position="1"/>
        <end position="22"/>
    </location>
</feature>